<accession>A0AAD8SSK1</accession>
<reference evidence="2" key="1">
    <citation type="submission" date="2023-07" db="EMBL/GenBank/DDBJ databases">
        <title>A chromosome-level genome assembly of Lolium multiflorum.</title>
        <authorList>
            <person name="Chen Y."/>
            <person name="Copetti D."/>
            <person name="Kolliker R."/>
            <person name="Studer B."/>
        </authorList>
    </citation>
    <scope>NUCLEOTIDE SEQUENCE</scope>
    <source>
        <strain evidence="2">02402/16</strain>
        <tissue evidence="2">Leaf</tissue>
    </source>
</reference>
<dbReference type="InterPro" id="IPR001810">
    <property type="entry name" value="F-box_dom"/>
</dbReference>
<keyword evidence="3" id="KW-1185">Reference proteome</keyword>
<dbReference type="InterPro" id="IPR056592">
    <property type="entry name" value="Beta-prop_At3g26010-like"/>
</dbReference>
<dbReference type="Proteomes" id="UP001231189">
    <property type="component" value="Unassembled WGS sequence"/>
</dbReference>
<dbReference type="CDD" id="cd22157">
    <property type="entry name" value="F-box_AtFBW1-like"/>
    <property type="match status" value="1"/>
</dbReference>
<name>A0AAD8SSK1_LOLMU</name>
<dbReference type="InterPro" id="IPR017451">
    <property type="entry name" value="F-box-assoc_interact_dom"/>
</dbReference>
<dbReference type="SUPFAM" id="SSF50965">
    <property type="entry name" value="Galactose oxidase, central domain"/>
    <property type="match status" value="1"/>
</dbReference>
<dbReference type="InterPro" id="IPR011043">
    <property type="entry name" value="Gal_Oxase/kelch_b-propeller"/>
</dbReference>
<dbReference type="EMBL" id="JAUUTY010000003">
    <property type="protein sequence ID" value="KAK1663170.1"/>
    <property type="molecule type" value="Genomic_DNA"/>
</dbReference>
<evidence type="ECO:0000313" key="3">
    <source>
        <dbReference type="Proteomes" id="UP001231189"/>
    </source>
</evidence>
<sequence>MEENIRNMRRRLSPASLLTDDLVIHILSRVPYISLCRFKCVSKSWLALCSDPEIRKKSPQTLSGFFYRSITTESRHCEFRREFTNVSGRGQPMVDPSLSFMPSYYKILLIDSSNGLLLCRCATSFPKREYFHVVCNPATKNWIRLPETEAEKMARSHIVRLAFDPAASSHFRVFLLVSHRPGPNTDVTGVEVYSSKTGAWTYRQSGWGRDCRVDSASRSVLYNGIMHFATVSSSVVTVDMELNRWGEIPAPQETNSSCLIGLSQGHLHFVQLHNSEDRHLSVWALEDYHTQHWILKHSVSTVPLPEWRHVHFPGYREVIAIHPDRHLIFFHAGWRGNSDCIVSYDMDSGVVKAICPPGPSCAFTYIPYVPCFSKWLSDEN</sequence>
<dbReference type="Gene3D" id="2.120.10.80">
    <property type="entry name" value="Kelch-type beta propeller"/>
    <property type="match status" value="1"/>
</dbReference>
<dbReference type="InterPro" id="IPR055290">
    <property type="entry name" value="At3g26010-like"/>
</dbReference>
<dbReference type="SUPFAM" id="SSF81383">
    <property type="entry name" value="F-box domain"/>
    <property type="match status" value="1"/>
</dbReference>
<dbReference type="PANTHER" id="PTHR35546:SF125">
    <property type="entry name" value="F-BOX DOMAIN-CONTAINING PROTEIN"/>
    <property type="match status" value="1"/>
</dbReference>
<feature type="domain" description="F-box" evidence="1">
    <location>
        <begin position="18"/>
        <end position="58"/>
    </location>
</feature>
<dbReference type="PANTHER" id="PTHR35546">
    <property type="entry name" value="F-BOX PROTEIN INTERACTION DOMAIN PROTEIN-RELATED"/>
    <property type="match status" value="1"/>
</dbReference>
<gene>
    <name evidence="2" type="ORF">QYE76_051329</name>
</gene>
<dbReference type="InterPro" id="IPR036047">
    <property type="entry name" value="F-box-like_dom_sf"/>
</dbReference>
<proteinExistence type="predicted"/>
<comment type="caution">
    <text evidence="2">The sequence shown here is derived from an EMBL/GenBank/DDBJ whole genome shotgun (WGS) entry which is preliminary data.</text>
</comment>
<dbReference type="Pfam" id="PF00646">
    <property type="entry name" value="F-box"/>
    <property type="match status" value="1"/>
</dbReference>
<dbReference type="InterPro" id="IPR015915">
    <property type="entry name" value="Kelch-typ_b-propeller"/>
</dbReference>
<evidence type="ECO:0000259" key="1">
    <source>
        <dbReference type="SMART" id="SM00256"/>
    </source>
</evidence>
<protein>
    <recommendedName>
        <fullName evidence="1">F-box domain-containing protein</fullName>
    </recommendedName>
</protein>
<dbReference type="Pfam" id="PF24750">
    <property type="entry name" value="b-prop_At3g26010-like"/>
    <property type="match status" value="1"/>
</dbReference>
<dbReference type="SMART" id="SM00256">
    <property type="entry name" value="FBOX"/>
    <property type="match status" value="1"/>
</dbReference>
<evidence type="ECO:0000313" key="2">
    <source>
        <dbReference type="EMBL" id="KAK1663170.1"/>
    </source>
</evidence>
<dbReference type="Gene3D" id="1.20.1280.50">
    <property type="match status" value="1"/>
</dbReference>
<organism evidence="2 3">
    <name type="scientific">Lolium multiflorum</name>
    <name type="common">Italian ryegrass</name>
    <name type="synonym">Lolium perenne subsp. multiflorum</name>
    <dbReference type="NCBI Taxonomy" id="4521"/>
    <lineage>
        <taxon>Eukaryota</taxon>
        <taxon>Viridiplantae</taxon>
        <taxon>Streptophyta</taxon>
        <taxon>Embryophyta</taxon>
        <taxon>Tracheophyta</taxon>
        <taxon>Spermatophyta</taxon>
        <taxon>Magnoliopsida</taxon>
        <taxon>Liliopsida</taxon>
        <taxon>Poales</taxon>
        <taxon>Poaceae</taxon>
        <taxon>BOP clade</taxon>
        <taxon>Pooideae</taxon>
        <taxon>Poodae</taxon>
        <taxon>Poeae</taxon>
        <taxon>Poeae Chloroplast Group 2 (Poeae type)</taxon>
        <taxon>Loliodinae</taxon>
        <taxon>Loliinae</taxon>
        <taxon>Lolium</taxon>
    </lineage>
</organism>
<dbReference type="AlphaFoldDB" id="A0AAD8SSK1"/>
<dbReference type="NCBIfam" id="TIGR01640">
    <property type="entry name" value="F_box_assoc_1"/>
    <property type="match status" value="1"/>
</dbReference>